<keyword evidence="4" id="KW-0472">Membrane</keyword>
<proteinExistence type="inferred from homology"/>
<comment type="caution">
    <text evidence="9">The sequence shown here is derived from an EMBL/GenBank/DDBJ whole genome shotgun (WGS) entry which is preliminary data.</text>
</comment>
<evidence type="ECO:0000256" key="2">
    <source>
        <dbReference type="ARBA" id="ARBA00006275"/>
    </source>
</evidence>
<feature type="domain" description="SusD-like N-terminal" evidence="8">
    <location>
        <begin position="27"/>
        <end position="233"/>
    </location>
</feature>
<gene>
    <name evidence="9" type="ORF">DWW57_13360</name>
</gene>
<dbReference type="PROSITE" id="PS51257">
    <property type="entry name" value="PROKAR_LIPOPROTEIN"/>
    <property type="match status" value="1"/>
</dbReference>
<feature type="signal peptide" evidence="6">
    <location>
        <begin position="1"/>
        <end position="23"/>
    </location>
</feature>
<evidence type="ECO:0000256" key="6">
    <source>
        <dbReference type="SAM" id="SignalP"/>
    </source>
</evidence>
<evidence type="ECO:0000256" key="1">
    <source>
        <dbReference type="ARBA" id="ARBA00004442"/>
    </source>
</evidence>
<sequence length="478" mass="54747">MNIMKHRIRITGWCITWMMLLCACENYLDLTPKGATLLDNLTEIEYLLNGNYTNSAYEFEDLYVMTNDSYGKMANPSTVLANNIGLEYALMAYDESVDRYVYTNSNPHYSGYYSNINSMNILLARLDDLSGDIALKASLAAEAKILRAYWHYLLVNIFAAQYDAATADAQGGIPYVTDMDLEKVNEKLTLAEVYRLLLEDCSEKTINNLPDKAVNILRPGKAMGYALRAKIHLQMKNYPEALKDVEKALAFNGNIENRLPVITESLYYYDKYHPSVIFYAEPTTAKAYIITQETAALFEQGDILMKYGRSALTEVTETRDNRIWSATAAATYKNGIEGDIYMWQGYSNAKWTSAGITSDQLYYIKAECLIRAGHYQDGLDEVNKVRRFRIDPDDYSDLTAANEQDAMAKLMRAKRIECLFTYNNFFDMKRWNSEEDYKQTITRMVNGKTYTLRPDSPMWVFPFPANAVNYNPTLTQNY</sequence>
<comment type="subcellular location">
    <subcellularLocation>
        <location evidence="1">Cell outer membrane</location>
    </subcellularLocation>
</comment>
<evidence type="ECO:0000259" key="8">
    <source>
        <dbReference type="Pfam" id="PF14322"/>
    </source>
</evidence>
<evidence type="ECO:0000313" key="10">
    <source>
        <dbReference type="Proteomes" id="UP000284243"/>
    </source>
</evidence>
<dbReference type="Pfam" id="PF14322">
    <property type="entry name" value="SusD-like_3"/>
    <property type="match status" value="1"/>
</dbReference>
<dbReference type="RefSeq" id="WP_087383636.1">
    <property type="nucleotide sequence ID" value="NZ_CABJFF010000005.1"/>
</dbReference>
<reference evidence="9 10" key="1">
    <citation type="submission" date="2018-08" db="EMBL/GenBank/DDBJ databases">
        <title>A genome reference for cultivated species of the human gut microbiota.</title>
        <authorList>
            <person name="Zou Y."/>
            <person name="Xue W."/>
            <person name="Luo G."/>
        </authorList>
    </citation>
    <scope>NUCLEOTIDE SEQUENCE [LARGE SCALE GENOMIC DNA]</scope>
    <source>
        <strain evidence="9 10">AF16-14</strain>
    </source>
</reference>
<evidence type="ECO:0000313" key="9">
    <source>
        <dbReference type="EMBL" id="RGU55190.1"/>
    </source>
</evidence>
<dbReference type="Gene3D" id="1.25.40.390">
    <property type="match status" value="1"/>
</dbReference>
<dbReference type="InterPro" id="IPR033985">
    <property type="entry name" value="SusD-like_N"/>
</dbReference>
<feature type="domain" description="RagB/SusD" evidence="7">
    <location>
        <begin position="237"/>
        <end position="478"/>
    </location>
</feature>
<dbReference type="GO" id="GO:0009279">
    <property type="term" value="C:cell outer membrane"/>
    <property type="evidence" value="ECO:0007669"/>
    <property type="project" value="UniProtKB-SubCell"/>
</dbReference>
<dbReference type="InterPro" id="IPR019734">
    <property type="entry name" value="TPR_rpt"/>
</dbReference>
<keyword evidence="5" id="KW-0998">Cell outer membrane</keyword>
<evidence type="ECO:0000256" key="5">
    <source>
        <dbReference type="ARBA" id="ARBA00023237"/>
    </source>
</evidence>
<name>A0A412TNF7_9BACT</name>
<dbReference type="SUPFAM" id="SSF48452">
    <property type="entry name" value="TPR-like"/>
    <property type="match status" value="1"/>
</dbReference>
<dbReference type="InterPro" id="IPR012944">
    <property type="entry name" value="SusD_RagB_dom"/>
</dbReference>
<evidence type="ECO:0000256" key="4">
    <source>
        <dbReference type="ARBA" id="ARBA00023136"/>
    </source>
</evidence>
<evidence type="ECO:0000256" key="3">
    <source>
        <dbReference type="ARBA" id="ARBA00022729"/>
    </source>
</evidence>
<keyword evidence="3 6" id="KW-0732">Signal</keyword>
<comment type="similarity">
    <text evidence="2">Belongs to the SusD family.</text>
</comment>
<dbReference type="Proteomes" id="UP000284243">
    <property type="component" value="Unassembled WGS sequence"/>
</dbReference>
<dbReference type="Pfam" id="PF07980">
    <property type="entry name" value="SusD_RagB"/>
    <property type="match status" value="1"/>
</dbReference>
<dbReference type="InterPro" id="IPR011990">
    <property type="entry name" value="TPR-like_helical_dom_sf"/>
</dbReference>
<feature type="chain" id="PRO_5019463601" evidence="6">
    <location>
        <begin position="24"/>
        <end position="478"/>
    </location>
</feature>
<evidence type="ECO:0000259" key="7">
    <source>
        <dbReference type="Pfam" id="PF07980"/>
    </source>
</evidence>
<dbReference type="SMART" id="SM00028">
    <property type="entry name" value="TPR"/>
    <property type="match status" value="1"/>
</dbReference>
<protein>
    <submittedName>
        <fullName evidence="9">RagB/SusD family nutrient uptake outer membrane protein</fullName>
    </submittedName>
</protein>
<dbReference type="AlphaFoldDB" id="A0A412TNF7"/>
<accession>A0A412TNF7</accession>
<organism evidence="9 10">
    <name type="scientific">Odoribacter splanchnicus</name>
    <dbReference type="NCBI Taxonomy" id="28118"/>
    <lineage>
        <taxon>Bacteria</taxon>
        <taxon>Pseudomonadati</taxon>
        <taxon>Bacteroidota</taxon>
        <taxon>Bacteroidia</taxon>
        <taxon>Bacteroidales</taxon>
        <taxon>Odoribacteraceae</taxon>
        <taxon>Odoribacter</taxon>
    </lineage>
</organism>
<dbReference type="EMBL" id="QRYC01000020">
    <property type="protein sequence ID" value="RGU55190.1"/>
    <property type="molecule type" value="Genomic_DNA"/>
</dbReference>